<dbReference type="PANTHER" id="PTHR38601">
    <property type="entry name" value="HYDROGENASE-4 COMPONENT E"/>
    <property type="match status" value="1"/>
</dbReference>
<organism evidence="7 8">
    <name type="scientific">Candidatus Nitronauta litoralis</name>
    <dbReference type="NCBI Taxonomy" id="2705533"/>
    <lineage>
        <taxon>Bacteria</taxon>
        <taxon>Pseudomonadati</taxon>
        <taxon>Nitrospinota/Tectimicrobiota group</taxon>
        <taxon>Nitrospinota</taxon>
        <taxon>Nitrospinia</taxon>
        <taxon>Nitrospinales</taxon>
        <taxon>Nitrospinaceae</taxon>
        <taxon>Candidatus Nitronauta</taxon>
    </lineage>
</organism>
<evidence type="ECO:0000256" key="3">
    <source>
        <dbReference type="ARBA" id="ARBA00022692"/>
    </source>
</evidence>
<feature type="transmembrane region" description="Helical" evidence="6">
    <location>
        <begin position="6"/>
        <end position="27"/>
    </location>
</feature>
<keyword evidence="7" id="KW-0456">Lyase</keyword>
<evidence type="ECO:0000256" key="1">
    <source>
        <dbReference type="ARBA" id="ARBA00004651"/>
    </source>
</evidence>
<gene>
    <name evidence="7" type="ORF">G3M70_09220</name>
</gene>
<evidence type="ECO:0000256" key="2">
    <source>
        <dbReference type="ARBA" id="ARBA00022475"/>
    </source>
</evidence>
<dbReference type="EMBL" id="CP048685">
    <property type="protein sequence ID" value="QPJ62041.1"/>
    <property type="molecule type" value="Genomic_DNA"/>
</dbReference>
<dbReference type="GO" id="GO:0005886">
    <property type="term" value="C:plasma membrane"/>
    <property type="evidence" value="ECO:0007669"/>
    <property type="project" value="UniProtKB-SubCell"/>
</dbReference>
<keyword evidence="3 6" id="KW-0812">Transmembrane</keyword>
<feature type="transmembrane region" description="Helical" evidence="6">
    <location>
        <begin position="96"/>
        <end position="116"/>
    </location>
</feature>
<evidence type="ECO:0000313" key="7">
    <source>
        <dbReference type="EMBL" id="QPJ62041.1"/>
    </source>
</evidence>
<dbReference type="KEGG" id="nli:G3M70_09220"/>
<proteinExistence type="predicted"/>
<dbReference type="PANTHER" id="PTHR38601:SF1">
    <property type="entry name" value="HYDROGENASE-4 COMPONENT E"/>
    <property type="match status" value="1"/>
</dbReference>
<keyword evidence="4 6" id="KW-1133">Transmembrane helix</keyword>
<feature type="transmembrane region" description="Helical" evidence="6">
    <location>
        <begin position="159"/>
        <end position="177"/>
    </location>
</feature>
<accession>A0A7T0G0P2</accession>
<evidence type="ECO:0000256" key="4">
    <source>
        <dbReference type="ARBA" id="ARBA00022989"/>
    </source>
</evidence>
<protein>
    <submittedName>
        <fullName evidence="7">Formate hydrogenlyase</fullName>
    </submittedName>
</protein>
<dbReference type="Proteomes" id="UP000594688">
    <property type="component" value="Chromosome"/>
</dbReference>
<feature type="transmembrane region" description="Helical" evidence="6">
    <location>
        <begin position="128"/>
        <end position="147"/>
    </location>
</feature>
<evidence type="ECO:0000313" key="8">
    <source>
        <dbReference type="Proteomes" id="UP000594688"/>
    </source>
</evidence>
<evidence type="ECO:0000256" key="6">
    <source>
        <dbReference type="SAM" id="Phobius"/>
    </source>
</evidence>
<keyword evidence="2" id="KW-1003">Cell membrane</keyword>
<comment type="subcellular location">
    <subcellularLocation>
        <location evidence="1">Cell membrane</location>
        <topology evidence="1">Multi-pass membrane protein</topology>
    </subcellularLocation>
</comment>
<dbReference type="GO" id="GO:0016829">
    <property type="term" value="F:lyase activity"/>
    <property type="evidence" value="ECO:0007669"/>
    <property type="project" value="UniProtKB-KW"/>
</dbReference>
<dbReference type="InterPro" id="IPR038730">
    <property type="entry name" value="HyfE-like"/>
</dbReference>
<feature type="transmembrane region" description="Helical" evidence="6">
    <location>
        <begin position="62"/>
        <end position="84"/>
    </location>
</feature>
<keyword evidence="5 6" id="KW-0472">Membrane</keyword>
<sequence>MISQELLKQLTSLAAALFLLTAFAILAQRHMRALLGWFAIQGVLLAATSALVAFAAASPELYISALLALLLKGFLMPWLLWRVVVRLGANREVETLINIFPTLLIAALLVLFAYYISLPIQKTSVLMTRNIIAIGLACVLIGMLIMITRRKAVTQVVGYLAMENALFFTATAATHGMPLVVEIGIAFDVLIAGLIFGLFFFHIRKTFDSLDLRHLERK</sequence>
<evidence type="ECO:0000256" key="5">
    <source>
        <dbReference type="ARBA" id="ARBA00023136"/>
    </source>
</evidence>
<reference evidence="7 8" key="1">
    <citation type="submission" date="2020-02" db="EMBL/GenBank/DDBJ databases">
        <title>Genomic and physiological characterization of two novel Nitrospinaceae genera.</title>
        <authorList>
            <person name="Mueller A.J."/>
            <person name="Jung M.-Y."/>
            <person name="Strachan C.R."/>
            <person name="Herbold C.W."/>
            <person name="Kirkegaard R.H."/>
            <person name="Daims H."/>
        </authorList>
    </citation>
    <scope>NUCLEOTIDE SEQUENCE [LARGE SCALE GENOMIC DNA]</scope>
    <source>
        <strain evidence="7">EB</strain>
    </source>
</reference>
<name>A0A7T0G0P2_9BACT</name>
<feature type="transmembrane region" description="Helical" evidence="6">
    <location>
        <begin position="183"/>
        <end position="203"/>
    </location>
</feature>
<feature type="transmembrane region" description="Helical" evidence="6">
    <location>
        <begin position="34"/>
        <end position="56"/>
    </location>
</feature>
<dbReference type="AlphaFoldDB" id="A0A7T0G0P2"/>